<keyword evidence="4" id="KW-1185">Reference proteome</keyword>
<feature type="coiled-coil region" evidence="1">
    <location>
        <begin position="614"/>
        <end position="641"/>
    </location>
</feature>
<dbReference type="Gene3D" id="1.25.40.10">
    <property type="entry name" value="Tetratricopeptide repeat domain"/>
    <property type="match status" value="2"/>
</dbReference>
<dbReference type="InterPro" id="IPR011990">
    <property type="entry name" value="TPR-like_helical_dom_sf"/>
</dbReference>
<feature type="domain" description="CHAT" evidence="2">
    <location>
        <begin position="766"/>
        <end position="1042"/>
    </location>
</feature>
<evidence type="ECO:0000259" key="2">
    <source>
        <dbReference type="Pfam" id="PF12770"/>
    </source>
</evidence>
<organism evidence="3 4">
    <name type="scientific">Streptomyces aquilus</name>
    <dbReference type="NCBI Taxonomy" id="2548456"/>
    <lineage>
        <taxon>Bacteria</taxon>
        <taxon>Bacillati</taxon>
        <taxon>Actinomycetota</taxon>
        <taxon>Actinomycetes</taxon>
        <taxon>Kitasatosporales</taxon>
        <taxon>Streptomycetaceae</taxon>
        <taxon>Streptomyces</taxon>
    </lineage>
</organism>
<name>A0A3S9HUH8_9ACTN</name>
<dbReference type="Proteomes" id="UP000280197">
    <property type="component" value="Chromosome"/>
</dbReference>
<evidence type="ECO:0000313" key="4">
    <source>
        <dbReference type="Proteomes" id="UP000280197"/>
    </source>
</evidence>
<evidence type="ECO:0000313" key="3">
    <source>
        <dbReference type="EMBL" id="AZP15771.1"/>
    </source>
</evidence>
<keyword evidence="1" id="KW-0175">Coiled coil</keyword>
<dbReference type="SUPFAM" id="SSF48452">
    <property type="entry name" value="TPR-like"/>
    <property type="match status" value="2"/>
</dbReference>
<evidence type="ECO:0000256" key="1">
    <source>
        <dbReference type="SAM" id="Coils"/>
    </source>
</evidence>
<protein>
    <submittedName>
        <fullName evidence="3">CHAT domain-containing protein</fullName>
    </submittedName>
</protein>
<dbReference type="Pfam" id="PF12770">
    <property type="entry name" value="CHAT"/>
    <property type="match status" value="1"/>
</dbReference>
<accession>A0A3S9HUH8</accession>
<dbReference type="RefSeq" id="WP_126270142.1">
    <property type="nucleotide sequence ID" value="NZ_CP034463.1"/>
</dbReference>
<reference evidence="3 4" key="1">
    <citation type="submission" date="2018-12" db="EMBL/GenBank/DDBJ databases">
        <authorList>
            <person name="Li K."/>
        </authorList>
    </citation>
    <scope>NUCLEOTIDE SEQUENCE [LARGE SCALE GENOMIC DNA]</scope>
    <source>
        <strain evidence="4">CR22</strain>
    </source>
</reference>
<dbReference type="AlphaFoldDB" id="A0A3S9HUH8"/>
<gene>
    <name evidence="3" type="ORF">EJC51_06440</name>
</gene>
<dbReference type="EMBL" id="CP034463">
    <property type="protein sequence ID" value="AZP15771.1"/>
    <property type="molecule type" value="Genomic_DNA"/>
</dbReference>
<dbReference type="InterPro" id="IPR024983">
    <property type="entry name" value="CHAT_dom"/>
</dbReference>
<proteinExistence type="predicted"/>
<dbReference type="KEGG" id="saqu:EJC51_06440"/>
<sequence>MAPDEDVTGLCQELVDRMEGYRATGDVRHVLGDSALDTAARLTEALPGRSSVGLGSLMTLIPFHLLRARLGAGPRAELDAERAAAHRRRLQEEYGITFVEDGDDDFDPESTLVVNLDEPEPEDEDEGVDDEIIRLWYLSTATGDTRLLAHLVDLLRDVVQDTAPDDPLLVERVAKLGTATGRLAAVTHDSALSDDAVALLDLAVRLDPDNARNLDRLGVQLQQNVEQTGRWEHLDRAVAVSLAAVKATATLSPDYPVRLGNHCAALWTRGRYANHVESFDDAIRLLPLVLDHPHLDPSLRAGHLTNLGNALRDRGQLVGDRHAMSEAILVQEQALAEMADHPTPYVNGIGVRMNHASALLLWHKHAHHPDALTDGVDLLLDCLDETGPDHPMRPMLLCDLGNALAQADEDDIRAGREAAEAFREAIGLLPPGHPVAPLVRSNLVATLLPTEIPPDGMPAEVVAEAVRHAEQAVAMTTEDDPEAGHRLNHLGLAHRHRHRLSGDPGDLSSAVRAYRASALLETAPLWVRWNSYEAWGEAAALAGDWAGALAGFSGIAALLPLTVGELTSRRNREMQLMRLGSGIRDAAACALRLDRPEEAVRLLEEGRGVLLRQLVEHRTAIDDLQERAPDLADEYRQLREVLGSATTSRIDADHGLTLARQRAARRLIRLTEEIRRRPGLSSFPRRLAPDPHAAAAGGPVVVVNISRYRSDALAVTGHGIVVVPLPDATPEAVSARVAALYDALDRRSAARGDAAARRRVEADVEEVLAWLWDAVVGPVLARLSLDRAAEPGARPALWWSPTGELTLLPLHAAQRRDSGDAARLCALDCVVSSYTPTLRTLTPSEPAAARRPMVVAMPHTDGYGDLPATEDEAGRVRALLGGGQLLIGAEATREAVLGALSTATHAHFACHAVCRPQDPSRSGLITADGPLTLAELAGLTPEGAELVYLSACETARGGDVLTDEAVHLCATLRLAGFRHAVGTLWPIGDRVAVYTTDAFYRALVGNRGSEASPRVVVNEVSSRLRDEHPDLPTRWATLIHVGG</sequence>